<accession>A0A1M6NLJ6</accession>
<reference evidence="2 3" key="1">
    <citation type="submission" date="2016-11" db="EMBL/GenBank/DDBJ databases">
        <authorList>
            <person name="Varghese N."/>
            <person name="Submissions S."/>
        </authorList>
    </citation>
    <scope>NUCLEOTIDE SEQUENCE [LARGE SCALE GENOMIC DNA]</scope>
    <source>
        <strain evidence="2 3">DSM 15287</strain>
    </source>
</reference>
<evidence type="ECO:0000313" key="3">
    <source>
        <dbReference type="Proteomes" id="UP000322917"/>
    </source>
</evidence>
<proteinExistence type="predicted"/>
<evidence type="ECO:0000313" key="2">
    <source>
        <dbReference type="EMBL" id="SHJ96474.1"/>
    </source>
</evidence>
<dbReference type="Proteomes" id="UP000322917">
    <property type="component" value="Unassembled WGS sequence"/>
</dbReference>
<sequence length="59" mass="6552">MTWKDRLTVAVCIFTIALCSFFSIGWILNSTGVLKVDLPILIQALQVIERILEFLLGGA</sequence>
<dbReference type="EMBL" id="FQZD01000055">
    <property type="protein sequence ID" value="SHJ96474.1"/>
    <property type="molecule type" value="Genomic_DNA"/>
</dbReference>
<keyword evidence="1" id="KW-0812">Transmembrane</keyword>
<protein>
    <submittedName>
        <fullName evidence="2">Uncharacterized protein</fullName>
    </submittedName>
</protein>
<feature type="transmembrane region" description="Helical" evidence="1">
    <location>
        <begin position="7"/>
        <end position="28"/>
    </location>
</feature>
<dbReference type="RefSeq" id="WP_149736327.1">
    <property type="nucleotide sequence ID" value="NZ_FQZD01000055.1"/>
</dbReference>
<name>A0A1M6NLJ6_9FIRM</name>
<evidence type="ECO:0000256" key="1">
    <source>
        <dbReference type="SAM" id="Phobius"/>
    </source>
</evidence>
<gene>
    <name evidence="2" type="ORF">SAMN02745170_03797</name>
</gene>
<keyword evidence="1" id="KW-0472">Membrane</keyword>
<keyword evidence="3" id="KW-1185">Reference proteome</keyword>
<keyword evidence="1" id="KW-1133">Transmembrane helix</keyword>
<dbReference type="AlphaFoldDB" id="A0A1M6NLJ6"/>
<organism evidence="2 3">
    <name type="scientific">Propionispora hippei DSM 15287</name>
    <dbReference type="NCBI Taxonomy" id="1123003"/>
    <lineage>
        <taxon>Bacteria</taxon>
        <taxon>Bacillati</taxon>
        <taxon>Bacillota</taxon>
        <taxon>Negativicutes</taxon>
        <taxon>Selenomonadales</taxon>
        <taxon>Sporomusaceae</taxon>
        <taxon>Propionispora</taxon>
    </lineage>
</organism>